<name>A0A0P1I799_9RHOB</name>
<dbReference type="Proteomes" id="UP000051260">
    <property type="component" value="Unassembled WGS sequence"/>
</dbReference>
<dbReference type="STRING" id="1715692.RUE5091_01464"/>
<accession>A0A0P1I799</accession>
<gene>
    <name evidence="1" type="ORF">RUE5091_01464</name>
</gene>
<sequence>MSDKPVHTSQLQNPLPLNQRIAELQARKPEYINHGEALLLQRTAASSLREQFLTGDRSWLED</sequence>
<dbReference type="AlphaFoldDB" id="A0A0P1I799"/>
<organism evidence="1 2">
    <name type="scientific">Ruegeria denitrificans</name>
    <dbReference type="NCBI Taxonomy" id="1715692"/>
    <lineage>
        <taxon>Bacteria</taxon>
        <taxon>Pseudomonadati</taxon>
        <taxon>Pseudomonadota</taxon>
        <taxon>Alphaproteobacteria</taxon>
        <taxon>Rhodobacterales</taxon>
        <taxon>Roseobacteraceae</taxon>
        <taxon>Ruegeria</taxon>
    </lineage>
</organism>
<evidence type="ECO:0000313" key="1">
    <source>
        <dbReference type="EMBL" id="CUJ94826.1"/>
    </source>
</evidence>
<dbReference type="OrthoDB" id="7709453at2"/>
<evidence type="ECO:0000313" key="2">
    <source>
        <dbReference type="Proteomes" id="UP000051260"/>
    </source>
</evidence>
<proteinExistence type="predicted"/>
<dbReference type="EMBL" id="CYUD01000004">
    <property type="protein sequence ID" value="CUJ94826.1"/>
    <property type="molecule type" value="Genomic_DNA"/>
</dbReference>
<keyword evidence="2" id="KW-1185">Reference proteome</keyword>
<dbReference type="RefSeq" id="WP_058281218.1">
    <property type="nucleotide sequence ID" value="NZ_CYUD01000004.1"/>
</dbReference>
<protein>
    <submittedName>
        <fullName evidence="1">Uncharacterized protein</fullName>
    </submittedName>
</protein>
<reference evidence="2" key="1">
    <citation type="submission" date="2015-09" db="EMBL/GenBank/DDBJ databases">
        <authorList>
            <person name="Rodrigo-Torres L."/>
            <person name="Arahal D.R."/>
        </authorList>
    </citation>
    <scope>NUCLEOTIDE SEQUENCE [LARGE SCALE GENOMIC DNA]</scope>
    <source>
        <strain evidence="2">CECT 5091</strain>
    </source>
</reference>